<evidence type="ECO:0000256" key="4">
    <source>
        <dbReference type="ARBA" id="ARBA00023242"/>
    </source>
</evidence>
<dbReference type="GO" id="GO:0046982">
    <property type="term" value="F:protein heterodimerization activity"/>
    <property type="evidence" value="ECO:0007669"/>
    <property type="project" value="InterPro"/>
</dbReference>
<dbReference type="EMBL" id="MT956612">
    <property type="protein sequence ID" value="UHA57728.1"/>
    <property type="molecule type" value="mRNA"/>
</dbReference>
<proteinExistence type="evidence at transcript level"/>
<accession>A0A8K1XV50</accession>
<evidence type="ECO:0000313" key="7">
    <source>
        <dbReference type="EMBL" id="UHA57728.1"/>
    </source>
</evidence>
<feature type="domain" description="Core Histone H2A/H2B/H3" evidence="6">
    <location>
        <begin position="50"/>
        <end position="127"/>
    </location>
</feature>
<protein>
    <submittedName>
        <fullName evidence="7">Histone H3.3</fullName>
    </submittedName>
</protein>
<dbReference type="Gene3D" id="1.10.20.10">
    <property type="entry name" value="Histone, subunit A"/>
    <property type="match status" value="1"/>
</dbReference>
<name>A0A8K1XV50_CRYCO</name>
<dbReference type="GO" id="GO:0000786">
    <property type="term" value="C:nucleosome"/>
    <property type="evidence" value="ECO:0007669"/>
    <property type="project" value="InterPro"/>
</dbReference>
<evidence type="ECO:0000259" key="6">
    <source>
        <dbReference type="Pfam" id="PF00125"/>
    </source>
</evidence>
<sequence length="146" mass="16149">MARTMAEVKSQESPAFKKGKKDKKKTITTTTQGSTIPTSTPGATSSEAPPRTYAPTTDLHFPKSSFQKVVREISRKLRPVRFEAQGLLALQEASEAFLCGLYEDAASLALHGRRKTVRIRDLQLSQRLRGVHGHCRVEVNSLGWPS</sequence>
<organism evidence="7">
    <name type="scientific">Crypthecodinium cohnii</name>
    <name type="common">Dinoflagellate</name>
    <name type="synonym">Glenodinium cohnii</name>
    <dbReference type="NCBI Taxonomy" id="2866"/>
    <lineage>
        <taxon>Eukaryota</taxon>
        <taxon>Sar</taxon>
        <taxon>Alveolata</taxon>
        <taxon>Dinophyceae</taxon>
        <taxon>Gonyaulacales</taxon>
        <taxon>Crypthecodiniaceae</taxon>
        <taxon>Crypthecodinium</taxon>
    </lineage>
</organism>
<dbReference type="InterPro" id="IPR000164">
    <property type="entry name" value="Histone_H3/CENP-A"/>
</dbReference>
<comment type="similarity">
    <text evidence="2">Belongs to the histone H3 family.</text>
</comment>
<dbReference type="InterPro" id="IPR007125">
    <property type="entry name" value="H2A/H2B/H3"/>
</dbReference>
<dbReference type="PANTHER" id="PTHR11426">
    <property type="entry name" value="HISTONE H3"/>
    <property type="match status" value="1"/>
</dbReference>
<evidence type="ECO:0000256" key="2">
    <source>
        <dbReference type="ARBA" id="ARBA00010343"/>
    </source>
</evidence>
<evidence type="ECO:0000256" key="1">
    <source>
        <dbReference type="ARBA" id="ARBA00004123"/>
    </source>
</evidence>
<dbReference type="Pfam" id="PF00125">
    <property type="entry name" value="Histone"/>
    <property type="match status" value="1"/>
</dbReference>
<feature type="compositionally biased region" description="Basic residues" evidence="5">
    <location>
        <begin position="17"/>
        <end position="26"/>
    </location>
</feature>
<evidence type="ECO:0000256" key="3">
    <source>
        <dbReference type="ARBA" id="ARBA00023125"/>
    </source>
</evidence>
<comment type="subcellular location">
    <subcellularLocation>
        <location evidence="1">Nucleus</location>
    </subcellularLocation>
</comment>
<dbReference type="SMART" id="SM00428">
    <property type="entry name" value="H3"/>
    <property type="match status" value="1"/>
</dbReference>
<dbReference type="SUPFAM" id="SSF47113">
    <property type="entry name" value="Histone-fold"/>
    <property type="match status" value="1"/>
</dbReference>
<dbReference type="InterPro" id="IPR009072">
    <property type="entry name" value="Histone-fold"/>
</dbReference>
<reference evidence="7" key="1">
    <citation type="submission" date="2020-09" db="EMBL/GenBank/DDBJ databases">
        <authorList>
            <person name="Kwok A.C.M."/>
            <person name="Yang K.T.H."/>
            <person name="Wong J.T.Y."/>
        </authorList>
    </citation>
    <scope>NUCLEOTIDE SEQUENCE</scope>
</reference>
<feature type="region of interest" description="Disordered" evidence="5">
    <location>
        <begin position="1"/>
        <end position="59"/>
    </location>
</feature>
<dbReference type="AlphaFoldDB" id="A0A8K1XV50"/>
<feature type="compositionally biased region" description="Low complexity" evidence="5">
    <location>
        <begin position="27"/>
        <end position="41"/>
    </location>
</feature>
<keyword evidence="3" id="KW-0238">DNA-binding</keyword>
<keyword evidence="4" id="KW-0539">Nucleus</keyword>
<dbReference type="GO" id="GO:0003677">
    <property type="term" value="F:DNA binding"/>
    <property type="evidence" value="ECO:0007669"/>
    <property type="project" value="UniProtKB-KW"/>
</dbReference>
<dbReference type="GO" id="GO:0030527">
    <property type="term" value="F:structural constituent of chromatin"/>
    <property type="evidence" value="ECO:0007669"/>
    <property type="project" value="InterPro"/>
</dbReference>
<dbReference type="GO" id="GO:0005634">
    <property type="term" value="C:nucleus"/>
    <property type="evidence" value="ECO:0007669"/>
    <property type="project" value="UniProtKB-SubCell"/>
</dbReference>
<evidence type="ECO:0000256" key="5">
    <source>
        <dbReference type="SAM" id="MobiDB-lite"/>
    </source>
</evidence>
<dbReference type="PRINTS" id="PR00622">
    <property type="entry name" value="HISTONEH3"/>
</dbReference>